<gene>
    <name evidence="1" type="ORF">WMO23_11340</name>
</gene>
<dbReference type="EMBL" id="JBBMEU010000140">
    <property type="protein sequence ID" value="MEQ2423314.1"/>
    <property type="molecule type" value="Genomic_DNA"/>
</dbReference>
<reference evidence="1 2" key="1">
    <citation type="submission" date="2024-03" db="EMBL/GenBank/DDBJ databases">
        <title>Human intestinal bacterial collection.</title>
        <authorList>
            <person name="Pauvert C."/>
            <person name="Hitch T.C.A."/>
            <person name="Clavel T."/>
        </authorList>
    </citation>
    <scope>NUCLEOTIDE SEQUENCE [LARGE SCALE GENOMIC DNA]</scope>
    <source>
        <strain evidence="1 2">CLA-AA-H81</strain>
    </source>
</reference>
<evidence type="ECO:0000313" key="1">
    <source>
        <dbReference type="EMBL" id="MEQ2423314.1"/>
    </source>
</evidence>
<comment type="caution">
    <text evidence="1">The sequence shown here is derived from an EMBL/GenBank/DDBJ whole genome shotgun (WGS) entry which is preliminary data.</text>
</comment>
<dbReference type="RefSeq" id="WP_349174128.1">
    <property type="nucleotide sequence ID" value="NZ_JBBMEU010000140.1"/>
</dbReference>
<sequence length="79" mass="9106">MKVYYDTEPEKILYQPLPDGTANVYLRKNIAQAERSTFNQGGEETQTVWTADEKNIQTELSKEDVEANFDQLFLTADFP</sequence>
<organism evidence="1 2">
    <name type="scientific">Megasphaera intestinihominis</name>
    <dbReference type="NCBI Taxonomy" id="3133159"/>
    <lineage>
        <taxon>Bacteria</taxon>
        <taxon>Bacillati</taxon>
        <taxon>Bacillota</taxon>
        <taxon>Negativicutes</taxon>
        <taxon>Veillonellales</taxon>
        <taxon>Veillonellaceae</taxon>
        <taxon>Megasphaera</taxon>
    </lineage>
</organism>
<protein>
    <submittedName>
        <fullName evidence="1">Uncharacterized protein</fullName>
    </submittedName>
</protein>
<accession>A0ABV1D2I1</accession>
<dbReference type="Proteomes" id="UP001433088">
    <property type="component" value="Unassembled WGS sequence"/>
</dbReference>
<feature type="non-terminal residue" evidence="1">
    <location>
        <position position="79"/>
    </location>
</feature>
<evidence type="ECO:0000313" key="2">
    <source>
        <dbReference type="Proteomes" id="UP001433088"/>
    </source>
</evidence>
<keyword evidence="2" id="KW-1185">Reference proteome</keyword>
<name>A0ABV1D2I1_9FIRM</name>
<proteinExistence type="predicted"/>